<gene>
    <name evidence="19" type="ORF">SKAU_G00164360</name>
</gene>
<comment type="subcellular location">
    <subcellularLocation>
        <location evidence="2">Endoplasmic reticulum lumen</location>
    </subcellularLocation>
    <subcellularLocation>
        <location evidence="1">Lysosome lumen</location>
    </subcellularLocation>
    <subcellularLocation>
        <location evidence="3">Secreted</location>
    </subcellularLocation>
</comment>
<evidence type="ECO:0000256" key="7">
    <source>
        <dbReference type="ARBA" id="ARBA00022759"/>
    </source>
</evidence>
<evidence type="ECO:0000256" key="12">
    <source>
        <dbReference type="ARBA" id="ARBA00023228"/>
    </source>
</evidence>
<protein>
    <submittedName>
        <fullName evidence="19">Uncharacterized protein</fullName>
    </submittedName>
</protein>
<comment type="catalytic activity">
    <reaction evidence="15">
        <text>an adenylyl-uridine-RNA = a 3'-end 2',3'-cyclophospho-AMP-RNA + a 5'-end dephospho-uridine-RNA</text>
        <dbReference type="Rhea" id="RHEA:81383"/>
        <dbReference type="Rhea" id="RHEA-COMP:17356"/>
        <dbReference type="Rhea" id="RHEA-COMP:19675"/>
        <dbReference type="Rhea" id="RHEA-COMP:19676"/>
        <dbReference type="ChEBI" id="CHEBI:173224"/>
        <dbReference type="ChEBI" id="CHEBI:231879"/>
        <dbReference type="ChEBI" id="CHEBI:231881"/>
    </reaction>
    <physiologicalReaction direction="left-to-right" evidence="15">
        <dbReference type="Rhea" id="RHEA:81384"/>
    </physiologicalReaction>
</comment>
<proteinExistence type="inferred from homology"/>
<evidence type="ECO:0000256" key="13">
    <source>
        <dbReference type="ARBA" id="ARBA00023239"/>
    </source>
</evidence>
<evidence type="ECO:0000256" key="6">
    <source>
        <dbReference type="ARBA" id="ARBA00022722"/>
    </source>
</evidence>
<dbReference type="Proteomes" id="UP001152622">
    <property type="component" value="Chromosome 5"/>
</dbReference>
<keyword evidence="8" id="KW-0378">Hydrolase</keyword>
<comment type="similarity">
    <text evidence="4 17">Belongs to the RNase T2 family.</text>
</comment>
<dbReference type="Pfam" id="PF00445">
    <property type="entry name" value="Ribonuclease_T2"/>
    <property type="match status" value="1"/>
</dbReference>
<dbReference type="PANTHER" id="PTHR11240:SF22">
    <property type="entry name" value="RIBONUCLEASE T2"/>
    <property type="match status" value="1"/>
</dbReference>
<dbReference type="FunFam" id="3.90.730.10:FF:000001">
    <property type="entry name" value="Ribonuclease T2"/>
    <property type="match status" value="1"/>
</dbReference>
<keyword evidence="10" id="KW-1015">Disulfide bond</keyword>
<evidence type="ECO:0000313" key="20">
    <source>
        <dbReference type="Proteomes" id="UP001152622"/>
    </source>
</evidence>
<evidence type="ECO:0000256" key="18">
    <source>
        <dbReference type="SAM" id="SignalP"/>
    </source>
</evidence>
<evidence type="ECO:0000256" key="4">
    <source>
        <dbReference type="ARBA" id="ARBA00007469"/>
    </source>
</evidence>
<dbReference type="InterPro" id="IPR036430">
    <property type="entry name" value="RNase_T2-like_sf"/>
</dbReference>
<keyword evidence="9" id="KW-0256">Endoplasmic reticulum</keyword>
<accession>A0A9Q1IZ71</accession>
<evidence type="ECO:0000256" key="9">
    <source>
        <dbReference type="ARBA" id="ARBA00022824"/>
    </source>
</evidence>
<feature type="signal peptide" evidence="18">
    <location>
        <begin position="1"/>
        <end position="17"/>
    </location>
</feature>
<evidence type="ECO:0000256" key="14">
    <source>
        <dbReference type="ARBA" id="ARBA00051280"/>
    </source>
</evidence>
<dbReference type="EMBL" id="JAINUF010000005">
    <property type="protein sequence ID" value="KAJ8359911.1"/>
    <property type="molecule type" value="Genomic_DNA"/>
</dbReference>
<feature type="chain" id="PRO_5040198743" evidence="18">
    <location>
        <begin position="18"/>
        <end position="320"/>
    </location>
</feature>
<keyword evidence="11" id="KW-0325">Glycoprotein</keyword>
<dbReference type="CDD" id="cd01061">
    <property type="entry name" value="RNase_T2_euk"/>
    <property type="match status" value="1"/>
</dbReference>
<evidence type="ECO:0000256" key="10">
    <source>
        <dbReference type="ARBA" id="ARBA00023157"/>
    </source>
</evidence>
<evidence type="ECO:0000256" key="15">
    <source>
        <dbReference type="ARBA" id="ARBA00052670"/>
    </source>
</evidence>
<feature type="active site" evidence="16">
    <location>
        <position position="57"/>
    </location>
</feature>
<feature type="active site" evidence="16">
    <location>
        <position position="107"/>
    </location>
</feature>
<evidence type="ECO:0000256" key="8">
    <source>
        <dbReference type="ARBA" id="ARBA00022801"/>
    </source>
</evidence>
<evidence type="ECO:0000256" key="16">
    <source>
        <dbReference type="PIRSR" id="PIRSR633697-1"/>
    </source>
</evidence>
<keyword evidence="20" id="KW-1185">Reference proteome</keyword>
<feature type="active site" evidence="16">
    <location>
        <position position="111"/>
    </location>
</feature>
<dbReference type="OrthoDB" id="435754at2759"/>
<keyword evidence="6" id="KW-0540">Nuclease</keyword>
<keyword evidence="12" id="KW-0458">Lysosome</keyword>
<sequence length="320" mass="36160">MGSFVFFALLFLGCGLGALPYKLFMNEWSMLILTHHWPETFCNMVHCKTDIGYWTLHGLWTNKGDTCNSSWHFNASLIEDLMPQIRKWWPDLIHPVPSPATAFWKHEWVKHGTCAAQSQPMNTEHKYFSKALELYNKLDLDGALRIHNIVPSETYYSLDDIEGAIISFYKVKPKIQCIHPATEEPMQILGQIEICFDTEFTLVSCYKTEEDITSHPNNVLTFYPYGKTGIDHGVLPSMQFAMKNYGSVQFPRAHPYFSAEMSSITLNTLMLMLAVVTHLYVTGIPSPGGGELQGFRQDRLHSAASNAVSGRAGRLLCPGD</sequence>
<dbReference type="GO" id="GO:0006401">
    <property type="term" value="P:RNA catabolic process"/>
    <property type="evidence" value="ECO:0007669"/>
    <property type="project" value="TreeGrafter"/>
</dbReference>
<comment type="catalytic activity">
    <reaction evidence="14">
        <text>a guanylyl-uridine-RNA = a 3'-end 2',3'-cyclophospho-GMP-RNA + a 5'-end dephospho-uridine-RNA</text>
        <dbReference type="Rhea" id="RHEA:81323"/>
        <dbReference type="Rhea" id="RHEA-COMP:17356"/>
        <dbReference type="Rhea" id="RHEA-COMP:19658"/>
        <dbReference type="Rhea" id="RHEA-COMP:19659"/>
        <dbReference type="ChEBI" id="CHEBI:173224"/>
        <dbReference type="ChEBI" id="CHEBI:231849"/>
        <dbReference type="ChEBI" id="CHEBI:231850"/>
    </reaction>
</comment>
<comment type="caution">
    <text evidence="19">The sequence shown here is derived from an EMBL/GenBank/DDBJ whole genome shotgun (WGS) entry which is preliminary data.</text>
</comment>
<dbReference type="InterPro" id="IPR033697">
    <property type="entry name" value="Ribonuclease_T2_eukaryotic"/>
</dbReference>
<keyword evidence="18" id="KW-0732">Signal</keyword>
<dbReference type="SUPFAM" id="SSF55895">
    <property type="entry name" value="Ribonuclease Rh-like"/>
    <property type="match status" value="1"/>
</dbReference>
<evidence type="ECO:0000256" key="1">
    <source>
        <dbReference type="ARBA" id="ARBA00004227"/>
    </source>
</evidence>
<dbReference type="GO" id="GO:0016787">
    <property type="term" value="F:hydrolase activity"/>
    <property type="evidence" value="ECO:0007669"/>
    <property type="project" value="UniProtKB-KW"/>
</dbReference>
<dbReference type="GO" id="GO:0005788">
    <property type="term" value="C:endoplasmic reticulum lumen"/>
    <property type="evidence" value="ECO:0007669"/>
    <property type="project" value="UniProtKB-SubCell"/>
</dbReference>
<dbReference type="PANTHER" id="PTHR11240">
    <property type="entry name" value="RIBONUCLEASE T2"/>
    <property type="match status" value="1"/>
</dbReference>
<evidence type="ECO:0000256" key="11">
    <source>
        <dbReference type="ARBA" id="ARBA00023180"/>
    </source>
</evidence>
<dbReference type="GO" id="GO:0005576">
    <property type="term" value="C:extracellular region"/>
    <property type="evidence" value="ECO:0007669"/>
    <property type="project" value="UniProtKB-SubCell"/>
</dbReference>
<evidence type="ECO:0000256" key="2">
    <source>
        <dbReference type="ARBA" id="ARBA00004319"/>
    </source>
</evidence>
<dbReference type="GO" id="GO:0043202">
    <property type="term" value="C:lysosomal lumen"/>
    <property type="evidence" value="ECO:0007669"/>
    <property type="project" value="UniProtKB-SubCell"/>
</dbReference>
<name>A0A9Q1IZ71_SYNKA</name>
<keyword evidence="13" id="KW-0456">Lyase</keyword>
<dbReference type="Gene3D" id="3.90.730.10">
    <property type="entry name" value="Ribonuclease T2-like"/>
    <property type="match status" value="1"/>
</dbReference>
<organism evidence="19 20">
    <name type="scientific">Synaphobranchus kaupii</name>
    <name type="common">Kaup's arrowtooth eel</name>
    <dbReference type="NCBI Taxonomy" id="118154"/>
    <lineage>
        <taxon>Eukaryota</taxon>
        <taxon>Metazoa</taxon>
        <taxon>Chordata</taxon>
        <taxon>Craniata</taxon>
        <taxon>Vertebrata</taxon>
        <taxon>Euteleostomi</taxon>
        <taxon>Actinopterygii</taxon>
        <taxon>Neopterygii</taxon>
        <taxon>Teleostei</taxon>
        <taxon>Anguilliformes</taxon>
        <taxon>Synaphobranchidae</taxon>
        <taxon>Synaphobranchus</taxon>
    </lineage>
</organism>
<dbReference type="InterPro" id="IPR001568">
    <property type="entry name" value="RNase_T2-like"/>
</dbReference>
<evidence type="ECO:0000256" key="3">
    <source>
        <dbReference type="ARBA" id="ARBA00004613"/>
    </source>
</evidence>
<evidence type="ECO:0000313" key="19">
    <source>
        <dbReference type="EMBL" id="KAJ8359911.1"/>
    </source>
</evidence>
<keyword evidence="7" id="KW-0255">Endonuclease</keyword>
<dbReference type="GO" id="GO:0033897">
    <property type="term" value="F:ribonuclease T2 activity"/>
    <property type="evidence" value="ECO:0007669"/>
    <property type="project" value="InterPro"/>
</dbReference>
<keyword evidence="5" id="KW-0964">Secreted</keyword>
<reference evidence="19" key="1">
    <citation type="journal article" date="2023" name="Science">
        <title>Genome structures resolve the early diversification of teleost fishes.</title>
        <authorList>
            <person name="Parey E."/>
            <person name="Louis A."/>
            <person name="Montfort J."/>
            <person name="Bouchez O."/>
            <person name="Roques C."/>
            <person name="Iampietro C."/>
            <person name="Lluch J."/>
            <person name="Castinel A."/>
            <person name="Donnadieu C."/>
            <person name="Desvignes T."/>
            <person name="Floi Bucao C."/>
            <person name="Jouanno E."/>
            <person name="Wen M."/>
            <person name="Mejri S."/>
            <person name="Dirks R."/>
            <person name="Jansen H."/>
            <person name="Henkel C."/>
            <person name="Chen W.J."/>
            <person name="Zahm M."/>
            <person name="Cabau C."/>
            <person name="Klopp C."/>
            <person name="Thompson A.W."/>
            <person name="Robinson-Rechavi M."/>
            <person name="Braasch I."/>
            <person name="Lecointre G."/>
            <person name="Bobe J."/>
            <person name="Postlethwait J.H."/>
            <person name="Berthelot C."/>
            <person name="Roest Crollius H."/>
            <person name="Guiguen Y."/>
        </authorList>
    </citation>
    <scope>NUCLEOTIDE SEQUENCE</scope>
    <source>
        <strain evidence="19">WJC10195</strain>
    </source>
</reference>
<dbReference type="GO" id="GO:0003723">
    <property type="term" value="F:RNA binding"/>
    <property type="evidence" value="ECO:0007669"/>
    <property type="project" value="InterPro"/>
</dbReference>
<dbReference type="PROSITE" id="PS00531">
    <property type="entry name" value="RNASE_T2_2"/>
    <property type="match status" value="1"/>
</dbReference>
<dbReference type="InterPro" id="IPR033130">
    <property type="entry name" value="RNase_T2_His_AS_2"/>
</dbReference>
<dbReference type="AlphaFoldDB" id="A0A9Q1IZ71"/>
<evidence type="ECO:0000256" key="5">
    <source>
        <dbReference type="ARBA" id="ARBA00022525"/>
    </source>
</evidence>
<evidence type="ECO:0000256" key="17">
    <source>
        <dbReference type="RuleBase" id="RU004328"/>
    </source>
</evidence>